<protein>
    <submittedName>
        <fullName evidence="2">Uncharacterized protein</fullName>
    </submittedName>
</protein>
<gene>
    <name evidence="2" type="ORF">R55214_HHFBAMCI_01127</name>
</gene>
<organism evidence="2 3">
    <name type="scientific">Fructobacillus evanidus</name>
    <dbReference type="NCBI Taxonomy" id="3064281"/>
    <lineage>
        <taxon>Bacteria</taxon>
        <taxon>Bacillati</taxon>
        <taxon>Bacillota</taxon>
        <taxon>Bacilli</taxon>
        <taxon>Lactobacillales</taxon>
        <taxon>Lactobacillaceae</taxon>
        <taxon>Fructobacillus</taxon>
    </lineage>
</organism>
<keyword evidence="1" id="KW-1133">Transmembrane helix</keyword>
<evidence type="ECO:0000313" key="3">
    <source>
        <dbReference type="Proteomes" id="UP001314166"/>
    </source>
</evidence>
<keyword evidence="1" id="KW-0472">Membrane</keyword>
<feature type="transmembrane region" description="Helical" evidence="1">
    <location>
        <begin position="12"/>
        <end position="32"/>
    </location>
</feature>
<reference evidence="2 3" key="1">
    <citation type="submission" date="2023-10" db="EMBL/GenBank/DDBJ databases">
        <authorList>
            <person name="Botero Cardona J."/>
        </authorList>
    </citation>
    <scope>NUCLEOTIDE SEQUENCE [LARGE SCALE GENOMIC DNA]</scope>
    <source>
        <strain evidence="2 3">R-55214</strain>
    </source>
</reference>
<accession>A0ABM9MXP0</accession>
<dbReference type="EMBL" id="CAUZMB010000006">
    <property type="protein sequence ID" value="CAK1247571.1"/>
    <property type="molecule type" value="Genomic_DNA"/>
</dbReference>
<comment type="caution">
    <text evidence="2">The sequence shown here is derived from an EMBL/GenBank/DDBJ whole genome shotgun (WGS) entry which is preliminary data.</text>
</comment>
<keyword evidence="3" id="KW-1185">Reference proteome</keyword>
<name>A0ABM9MXP0_9LACO</name>
<evidence type="ECO:0000313" key="2">
    <source>
        <dbReference type="EMBL" id="CAK1247571.1"/>
    </source>
</evidence>
<keyword evidence="1" id="KW-0812">Transmembrane</keyword>
<dbReference type="Proteomes" id="UP001314166">
    <property type="component" value="Unassembled WGS sequence"/>
</dbReference>
<proteinExistence type="predicted"/>
<evidence type="ECO:0000256" key="1">
    <source>
        <dbReference type="SAM" id="Phobius"/>
    </source>
</evidence>
<sequence>MQAKSQPERRKRGFSISSIFIILGSFIGINQVEKVYPAIQSG</sequence>